<evidence type="ECO:0000259" key="14">
    <source>
        <dbReference type="PROSITE" id="PS50013"/>
    </source>
</evidence>
<dbReference type="Gene3D" id="4.10.60.10">
    <property type="entry name" value="Zinc finger, CCHC-type"/>
    <property type="match status" value="1"/>
</dbReference>
<dbReference type="InterPro" id="IPR012337">
    <property type="entry name" value="RNaseH-like_sf"/>
</dbReference>
<keyword evidence="9" id="KW-0378">Hydrolase</keyword>
<evidence type="ECO:0000256" key="11">
    <source>
        <dbReference type="ARBA" id="ARBA00039658"/>
    </source>
</evidence>
<gene>
    <name evidence="18" type="ORF">H4Q32_015421</name>
</gene>
<dbReference type="Gene3D" id="2.40.70.10">
    <property type="entry name" value="Acid Proteases"/>
    <property type="match status" value="1"/>
</dbReference>
<dbReference type="Pfam" id="PF00078">
    <property type="entry name" value="RVT_1"/>
    <property type="match status" value="1"/>
</dbReference>
<organism evidence="18 19">
    <name type="scientific">Labeo rohita</name>
    <name type="common">Indian major carp</name>
    <name type="synonym">Cyprinus rohita</name>
    <dbReference type="NCBI Taxonomy" id="84645"/>
    <lineage>
        <taxon>Eukaryota</taxon>
        <taxon>Metazoa</taxon>
        <taxon>Chordata</taxon>
        <taxon>Craniata</taxon>
        <taxon>Vertebrata</taxon>
        <taxon>Euteleostomi</taxon>
        <taxon>Actinopterygii</taxon>
        <taxon>Neopterygii</taxon>
        <taxon>Teleostei</taxon>
        <taxon>Ostariophysi</taxon>
        <taxon>Cypriniformes</taxon>
        <taxon>Cyprinidae</taxon>
        <taxon>Labeoninae</taxon>
        <taxon>Labeonini</taxon>
        <taxon>Labeo</taxon>
    </lineage>
</organism>
<dbReference type="Pfam" id="PF17917">
    <property type="entry name" value="RT_RNaseH"/>
    <property type="match status" value="1"/>
</dbReference>
<evidence type="ECO:0000256" key="4">
    <source>
        <dbReference type="ARBA" id="ARBA00012493"/>
    </source>
</evidence>
<evidence type="ECO:0000256" key="5">
    <source>
        <dbReference type="ARBA" id="ARBA00022679"/>
    </source>
</evidence>
<comment type="subcellular location">
    <subcellularLocation>
        <location evidence="1">Nucleus</location>
    </subcellularLocation>
</comment>
<evidence type="ECO:0000256" key="6">
    <source>
        <dbReference type="ARBA" id="ARBA00022695"/>
    </source>
</evidence>
<dbReference type="EC" id="3.1.26.4" evidence="3"/>
<evidence type="ECO:0000256" key="7">
    <source>
        <dbReference type="ARBA" id="ARBA00022722"/>
    </source>
</evidence>
<dbReference type="InterPro" id="IPR043502">
    <property type="entry name" value="DNA/RNA_pol_sf"/>
</dbReference>
<dbReference type="Pfam" id="PF00665">
    <property type="entry name" value="rve"/>
    <property type="match status" value="1"/>
</dbReference>
<evidence type="ECO:0000256" key="2">
    <source>
        <dbReference type="ARBA" id="ARBA00010879"/>
    </source>
</evidence>
<sequence>MWAYAITPAAVGNAASRVIQMSISLNLRISLHVVEQIQMGEETAVELQYSASSLLLFPLNLQQLNCFMLLLASYIAAVSPALIEDETARFIVHPRSLWLPPSRTSGNRHRSISTTLPIIPCLGLSLPVPGRPGHFLPGGHFSVPRRLAHREVLSVMSSILSVSLSDCLPVANWTVLLCVNLCCPPFVDLCYSLGLLLSSRRRPRPFARTITTPLDLPSPHLSASSDQRLLKLSDLIKLLQMDPPSHDSSLTSSQKTSPSTDPATASQFASAMSAQATMLTQHQQQLDRLTALTEQLVRAVQGLQVAAPPVASPPPPPAPLPVIQPVTASPRLAFPDKFDGTPAKCKGFLLQCTLFVNQQPNLYATDESKIAFVCSLLTGKALEWATAVWDLGQSTYPTFATFLKSFKEVFQPSPESSEAGEQIVALRQGRHTAAEYALDFRTLAAQSGWNDGPLKLHYRKGLNSELQVELACRDEDLSLNQYIDLSIRVDNVMRARRSNRSLMPTFQPQPTVSNAPEPMQLGATKLTTEERQRRLNNNLCLYCGQPGHIRATCPTRPPRPSTSVSVCKSGLNRCEIPVLLSSNDTSIQTTALIDSGAAGNFIDKDFVEANRLPIVSCAFPVAVAALDGRPLGTGRVDHTTKDLTLRLEPNHQESIRFFIITSPQSPLILGYPWLNRHEPTISWTEGRITHWSPHCHQHCISPAPPKSPRSASPSPCSTIPPEYHDLLEAFSITRATELPPHRPGDCAIELIPGAVPPRGRVFPLSQPESEAMEKYIEEELAKGFIRPSTSPASAGFFFVKKKDGGLRPCIDYRSLNELTVKYRYPLPLVPPALEQLRSARFYTKLDLRSAYNLIRIRKGDEWKTAFSTTSGHYEYRVMPFGLANSPSYFQAFVNEVFRDMLNRWVIVYIDDILIFSSSYTEHVHHVRAVLNRLIQHQLYAKEEKCQFHQEKISFLGYVISPEGVAMDDSKVNAVRDWPRPKTLKELQRFLGFSNFYRRFIRNFSTIAGPLTSMVKKGSIRLSWSPEAVHAFNDLRLRFTSAPILKHPDPQLPFIVEVDASSTGVGAVLSQRQGENPKTFPCAFFSHKLSSAERNYDVGNRELLAIKLALEEWRHWLEGAQHPFTILTDHKNLEYLRTAKVLNHRQARWALFFTRFHFTINYRPGTQNIKADALSRIHEPDHTTLPPETILPASVLVAPVIWDIMTEVTEAHTRDPPPTDCPDNRTYVPAELRPRVLSMVHSTPSSGHPGIEATIDLLLNRFWWPSLRSDTATFVKNCVVCSTTKASRQRPAGLLQPLPVPNRPWSHIAVDFITDLPTSQGYTTILSVIDRFSKGCRLIPLPKLPTAMETAEALCDSVFRFYGLPEDIVSDRGPQFSSRLWSSFFHLLGVNVSLTSGYHPEANGQVERLNQELTRFLRSYCHDHQENWSRFLFWAEYAQNSIRKPSTNLTPFQCVLGFQPPLFPWSGEPSELPAVNSWFQQSEAIWNRAHVHLQQAVRRTQAQADRRRRPSPPYEPGQWVWLSTRDLRLRLPCRKLSPRYVARWSPDEGEILDETAPQRPAPLIIDGEEAYRVRAILDSRRRSGHLQYLVDWEDYGPEERSWVPAKDILDPSLTADFHAANPGRPGPRGRGRPRRGTRRGGALSPARSLWLPPSRTSGNRHRSISTTLPIIPCLGLSLPVPGRPGHFLPGGHFSVPRRLAHREVLSVMSSILSVSLSDCLPVANWTVLLCVNLCCPPFVDLCYSLGLLLSSRRRPRPFARTITTPLDLPSPHLSASSDQRLLKLSDLIKLLQMDPPSHDSSLTSSHYLSGP</sequence>
<feature type="region of interest" description="Disordered" evidence="13">
    <location>
        <begin position="243"/>
        <end position="266"/>
    </location>
</feature>
<feature type="domain" description="CCHC-type" evidence="15">
    <location>
        <begin position="540"/>
        <end position="554"/>
    </location>
</feature>
<dbReference type="CDD" id="cd09274">
    <property type="entry name" value="RNase_HI_RT_Ty3"/>
    <property type="match status" value="1"/>
</dbReference>
<keyword evidence="12" id="KW-0862">Zinc</keyword>
<dbReference type="SUPFAM" id="SSF53098">
    <property type="entry name" value="Ribonuclease H-like"/>
    <property type="match status" value="1"/>
</dbReference>
<evidence type="ECO:0000256" key="13">
    <source>
        <dbReference type="SAM" id="MobiDB-lite"/>
    </source>
</evidence>
<evidence type="ECO:0000256" key="3">
    <source>
        <dbReference type="ARBA" id="ARBA00012180"/>
    </source>
</evidence>
<dbReference type="InterPro" id="IPR036397">
    <property type="entry name" value="RNaseH_sf"/>
</dbReference>
<dbReference type="PANTHER" id="PTHR37984:SF5">
    <property type="entry name" value="PROTEIN NYNRIN-LIKE"/>
    <property type="match status" value="1"/>
</dbReference>
<dbReference type="InterPro" id="IPR023780">
    <property type="entry name" value="Chromo_domain"/>
</dbReference>
<keyword evidence="19" id="KW-1185">Reference proteome</keyword>
<dbReference type="Gene3D" id="3.30.420.10">
    <property type="entry name" value="Ribonuclease H-like superfamily/Ribonuclease H"/>
    <property type="match status" value="1"/>
</dbReference>
<keyword evidence="12" id="KW-0863">Zinc-finger</keyword>
<dbReference type="InterPro" id="IPR041373">
    <property type="entry name" value="RT_RNaseH"/>
</dbReference>
<dbReference type="EMBL" id="JACTAM010000023">
    <property type="protein sequence ID" value="KAI2649464.1"/>
    <property type="molecule type" value="Genomic_DNA"/>
</dbReference>
<proteinExistence type="inferred from homology"/>
<dbReference type="Pfam" id="PF00385">
    <property type="entry name" value="Chromo"/>
    <property type="match status" value="1"/>
</dbReference>
<dbReference type="SUPFAM" id="SSF54160">
    <property type="entry name" value="Chromo domain-like"/>
    <property type="match status" value="1"/>
</dbReference>
<dbReference type="Gene3D" id="3.30.70.270">
    <property type="match status" value="2"/>
</dbReference>
<dbReference type="InterPro" id="IPR001584">
    <property type="entry name" value="Integrase_cat-core"/>
</dbReference>
<feature type="compositionally biased region" description="Low complexity" evidence="13">
    <location>
        <begin position="246"/>
        <end position="266"/>
    </location>
</feature>
<evidence type="ECO:0000313" key="19">
    <source>
        <dbReference type="Proteomes" id="UP000830375"/>
    </source>
</evidence>
<feature type="domain" description="Reverse transcriptase" evidence="16">
    <location>
        <begin position="780"/>
        <end position="959"/>
    </location>
</feature>
<feature type="compositionally biased region" description="Basic residues" evidence="13">
    <location>
        <begin position="1626"/>
        <end position="1637"/>
    </location>
</feature>
<evidence type="ECO:0000313" key="18">
    <source>
        <dbReference type="EMBL" id="KAI2649464.1"/>
    </source>
</evidence>
<dbReference type="SMART" id="SM00343">
    <property type="entry name" value="ZnF_C2HC"/>
    <property type="match status" value="1"/>
</dbReference>
<dbReference type="Proteomes" id="UP000830375">
    <property type="component" value="Unassembled WGS sequence"/>
</dbReference>
<dbReference type="InterPro" id="IPR005162">
    <property type="entry name" value="Retrotrans_gag_dom"/>
</dbReference>
<protein>
    <recommendedName>
        <fullName evidence="11">Gypsy retrotransposon integrase-like protein 1</fullName>
        <ecNumber evidence="4">2.7.7.49</ecNumber>
        <ecNumber evidence="3">3.1.26.4</ecNumber>
    </recommendedName>
</protein>
<dbReference type="Gene3D" id="3.10.10.10">
    <property type="entry name" value="HIV Type 1 Reverse Transcriptase, subunit A, domain 1"/>
    <property type="match status" value="1"/>
</dbReference>
<dbReference type="InterPro" id="IPR000477">
    <property type="entry name" value="RT_dom"/>
</dbReference>
<keyword evidence="10" id="KW-0695">RNA-directed DNA polymerase</keyword>
<dbReference type="PANTHER" id="PTHR37984">
    <property type="entry name" value="PROTEIN CBG26694"/>
    <property type="match status" value="1"/>
</dbReference>
<dbReference type="InterPro" id="IPR021109">
    <property type="entry name" value="Peptidase_aspartic_dom_sf"/>
</dbReference>
<dbReference type="CDD" id="cd01647">
    <property type="entry name" value="RT_LTR"/>
    <property type="match status" value="1"/>
</dbReference>
<evidence type="ECO:0000259" key="15">
    <source>
        <dbReference type="PROSITE" id="PS50158"/>
    </source>
</evidence>
<dbReference type="PROSITE" id="PS50994">
    <property type="entry name" value="INTEGRASE"/>
    <property type="match status" value="1"/>
</dbReference>
<dbReference type="Gene3D" id="1.10.340.70">
    <property type="match status" value="1"/>
</dbReference>
<evidence type="ECO:0000256" key="10">
    <source>
        <dbReference type="ARBA" id="ARBA00022918"/>
    </source>
</evidence>
<dbReference type="PROSITE" id="PS50013">
    <property type="entry name" value="CHROMO_2"/>
    <property type="match status" value="1"/>
</dbReference>
<dbReference type="InterPro" id="IPR050951">
    <property type="entry name" value="Retrovirus_Pol_polyprotein"/>
</dbReference>
<comment type="caution">
    <text evidence="18">The sequence shown here is derived from an EMBL/GenBank/DDBJ whole genome shotgun (WGS) entry which is preliminary data.</text>
</comment>
<dbReference type="PROSITE" id="PS50878">
    <property type="entry name" value="RT_POL"/>
    <property type="match status" value="1"/>
</dbReference>
<dbReference type="InterPro" id="IPR016197">
    <property type="entry name" value="Chromo-like_dom_sf"/>
</dbReference>
<dbReference type="EC" id="2.7.7.49" evidence="4"/>
<dbReference type="SUPFAM" id="SSF57756">
    <property type="entry name" value="Retrovirus zinc finger-like domains"/>
    <property type="match status" value="1"/>
</dbReference>
<dbReference type="SUPFAM" id="SSF56672">
    <property type="entry name" value="DNA/RNA polymerases"/>
    <property type="match status" value="1"/>
</dbReference>
<dbReference type="InterPro" id="IPR001878">
    <property type="entry name" value="Znf_CCHC"/>
</dbReference>
<evidence type="ECO:0000256" key="1">
    <source>
        <dbReference type="ARBA" id="ARBA00004123"/>
    </source>
</evidence>
<dbReference type="PROSITE" id="PS50158">
    <property type="entry name" value="ZF_CCHC"/>
    <property type="match status" value="1"/>
</dbReference>
<evidence type="ECO:0000259" key="16">
    <source>
        <dbReference type="PROSITE" id="PS50878"/>
    </source>
</evidence>
<reference evidence="18 19" key="1">
    <citation type="submission" date="2022-01" db="EMBL/GenBank/DDBJ databases">
        <title>A high-quality chromosome-level genome assembly of rohu carp, Labeo rohita.</title>
        <authorList>
            <person name="Arick M.A. II"/>
            <person name="Hsu C.-Y."/>
            <person name="Magbanua Z."/>
            <person name="Pechanova O."/>
            <person name="Grover C."/>
            <person name="Miller E."/>
            <person name="Thrash A."/>
            <person name="Ezzel L."/>
            <person name="Alam S."/>
            <person name="Benzie J."/>
            <person name="Hamilton M."/>
            <person name="Karsi A."/>
            <person name="Lawrence M.L."/>
            <person name="Peterson D.G."/>
        </authorList>
    </citation>
    <scope>NUCLEOTIDE SEQUENCE [LARGE SCALE GENOMIC DNA]</scope>
    <source>
        <strain evidence="19">BAU-BD-2019</strain>
        <tissue evidence="18">Blood</tissue>
    </source>
</reference>
<keyword evidence="6" id="KW-0548">Nucleotidyltransferase</keyword>
<feature type="domain" description="Chromo" evidence="14">
    <location>
        <begin position="1570"/>
        <end position="1628"/>
    </location>
</feature>
<name>A0ABQ8LFI2_LABRO</name>
<evidence type="ECO:0000256" key="9">
    <source>
        <dbReference type="ARBA" id="ARBA00022801"/>
    </source>
</evidence>
<comment type="similarity">
    <text evidence="2">Belongs to the beta type-B retroviral polymerase family. HERV class-II K(HML-2) pol subfamily.</text>
</comment>
<dbReference type="Pfam" id="PF17921">
    <property type="entry name" value="Integrase_H2C2"/>
    <property type="match status" value="1"/>
</dbReference>
<keyword evidence="12" id="KW-0479">Metal-binding</keyword>
<dbReference type="CDD" id="cd00303">
    <property type="entry name" value="retropepsin_like"/>
    <property type="match status" value="1"/>
</dbReference>
<dbReference type="InterPro" id="IPR036875">
    <property type="entry name" value="Znf_CCHC_sf"/>
</dbReference>
<dbReference type="Gene3D" id="2.40.50.40">
    <property type="match status" value="1"/>
</dbReference>
<dbReference type="PROSITE" id="PS50890">
    <property type="entry name" value="PUA"/>
    <property type="match status" value="1"/>
</dbReference>
<evidence type="ECO:0000259" key="17">
    <source>
        <dbReference type="PROSITE" id="PS50994"/>
    </source>
</evidence>
<feature type="domain" description="Integrase catalytic" evidence="17">
    <location>
        <begin position="1299"/>
        <end position="1458"/>
    </location>
</feature>
<keyword evidence="7" id="KW-0540">Nuclease</keyword>
<dbReference type="InterPro" id="IPR041588">
    <property type="entry name" value="Integrase_H2C2"/>
</dbReference>
<dbReference type="InterPro" id="IPR000953">
    <property type="entry name" value="Chromo/chromo_shadow_dom"/>
</dbReference>
<evidence type="ECO:0000256" key="8">
    <source>
        <dbReference type="ARBA" id="ARBA00022759"/>
    </source>
</evidence>
<keyword evidence="8" id="KW-0255">Endonuclease</keyword>
<dbReference type="InterPro" id="IPR043128">
    <property type="entry name" value="Rev_trsase/Diguanyl_cyclase"/>
</dbReference>
<keyword evidence="5" id="KW-0808">Transferase</keyword>
<evidence type="ECO:0000256" key="12">
    <source>
        <dbReference type="PROSITE-ProRule" id="PRU00047"/>
    </source>
</evidence>
<dbReference type="SMART" id="SM00298">
    <property type="entry name" value="CHROMO"/>
    <property type="match status" value="1"/>
</dbReference>
<dbReference type="Pfam" id="PF03732">
    <property type="entry name" value="Retrotrans_gag"/>
    <property type="match status" value="1"/>
</dbReference>
<accession>A0ABQ8LFI2</accession>
<feature type="region of interest" description="Disordered" evidence="13">
    <location>
        <begin position="1614"/>
        <end position="1660"/>
    </location>
</feature>